<feature type="region of interest" description="Disordered" evidence="1">
    <location>
        <begin position="405"/>
        <end position="463"/>
    </location>
</feature>
<feature type="region of interest" description="Disordered" evidence="1">
    <location>
        <begin position="33"/>
        <end position="58"/>
    </location>
</feature>
<reference evidence="3" key="2">
    <citation type="submission" date="2023-05" db="EMBL/GenBank/DDBJ databases">
        <authorList>
            <consortium name="Lawrence Berkeley National Laboratory"/>
            <person name="Steindorff A."/>
            <person name="Hensen N."/>
            <person name="Bonometti L."/>
            <person name="Westerberg I."/>
            <person name="Brannstrom I.O."/>
            <person name="Guillou S."/>
            <person name="Cros-Aarteil S."/>
            <person name="Calhoun S."/>
            <person name="Haridas S."/>
            <person name="Kuo A."/>
            <person name="Mondo S."/>
            <person name="Pangilinan J."/>
            <person name="Riley R."/>
            <person name="Labutti K."/>
            <person name="Andreopoulos B."/>
            <person name="Lipzen A."/>
            <person name="Chen C."/>
            <person name="Yanf M."/>
            <person name="Daum C."/>
            <person name="Ng V."/>
            <person name="Clum A."/>
            <person name="Ohm R."/>
            <person name="Martin F."/>
            <person name="Silar P."/>
            <person name="Natvig D."/>
            <person name="Lalanne C."/>
            <person name="Gautier V."/>
            <person name="Ament-Velasquez S.L."/>
            <person name="Kruys A."/>
            <person name="Hutchinson M.I."/>
            <person name="Powell A.J."/>
            <person name="Barry K."/>
            <person name="Miller A.N."/>
            <person name="Grigoriev I.V."/>
            <person name="Debuchy R."/>
            <person name="Gladieux P."/>
            <person name="Thoren M.H."/>
            <person name="Johannesson H."/>
        </authorList>
    </citation>
    <scope>NUCLEOTIDE SEQUENCE</scope>
    <source>
        <strain evidence="3">PSN243</strain>
    </source>
</reference>
<dbReference type="NCBIfam" id="TIGR03296">
    <property type="entry name" value="M6dom_TIGR03296"/>
    <property type="match status" value="1"/>
</dbReference>
<dbReference type="GO" id="GO:0008233">
    <property type="term" value="F:peptidase activity"/>
    <property type="evidence" value="ECO:0007669"/>
    <property type="project" value="InterPro"/>
</dbReference>
<evidence type="ECO:0000313" key="4">
    <source>
        <dbReference type="Proteomes" id="UP001321760"/>
    </source>
</evidence>
<feature type="compositionally biased region" description="Polar residues" evidence="1">
    <location>
        <begin position="432"/>
        <end position="461"/>
    </location>
</feature>
<dbReference type="SUPFAM" id="SSF55486">
    <property type="entry name" value="Metalloproteases ('zincins'), catalytic domain"/>
    <property type="match status" value="1"/>
</dbReference>
<reference evidence="3" key="1">
    <citation type="journal article" date="2023" name="Mol. Phylogenet. Evol.">
        <title>Genome-scale phylogeny and comparative genomics of the fungal order Sordariales.</title>
        <authorList>
            <person name="Hensen N."/>
            <person name="Bonometti L."/>
            <person name="Westerberg I."/>
            <person name="Brannstrom I.O."/>
            <person name="Guillou S."/>
            <person name="Cros-Aarteil S."/>
            <person name="Calhoun S."/>
            <person name="Haridas S."/>
            <person name="Kuo A."/>
            <person name="Mondo S."/>
            <person name="Pangilinan J."/>
            <person name="Riley R."/>
            <person name="LaButti K."/>
            <person name="Andreopoulos B."/>
            <person name="Lipzen A."/>
            <person name="Chen C."/>
            <person name="Yan M."/>
            <person name="Daum C."/>
            <person name="Ng V."/>
            <person name="Clum A."/>
            <person name="Steindorff A."/>
            <person name="Ohm R.A."/>
            <person name="Martin F."/>
            <person name="Silar P."/>
            <person name="Natvig D.O."/>
            <person name="Lalanne C."/>
            <person name="Gautier V."/>
            <person name="Ament-Velasquez S.L."/>
            <person name="Kruys A."/>
            <person name="Hutchinson M.I."/>
            <person name="Powell A.J."/>
            <person name="Barry K."/>
            <person name="Miller A.N."/>
            <person name="Grigoriev I.V."/>
            <person name="Debuchy R."/>
            <person name="Gladieux P."/>
            <person name="Hiltunen Thoren M."/>
            <person name="Johannesson H."/>
        </authorList>
    </citation>
    <scope>NUCLEOTIDE SEQUENCE</scope>
    <source>
        <strain evidence="3">PSN243</strain>
    </source>
</reference>
<accession>A0AAV9GL65</accession>
<dbReference type="AlphaFoldDB" id="A0AAV9GL65"/>
<dbReference type="GO" id="GO:0006508">
    <property type="term" value="P:proteolysis"/>
    <property type="evidence" value="ECO:0007669"/>
    <property type="project" value="InterPro"/>
</dbReference>
<proteinExistence type="predicted"/>
<protein>
    <submittedName>
        <fullName evidence="3">Immune inhibitor A peptidase M6-domain-containing protein</fullName>
    </submittedName>
</protein>
<gene>
    <name evidence="3" type="ORF">QBC34DRAFT_465830</name>
</gene>
<dbReference type="InterPro" id="IPR008757">
    <property type="entry name" value="Peptidase_M6-like_domain"/>
</dbReference>
<feature type="domain" description="Peptidase M6-like" evidence="2">
    <location>
        <begin position="131"/>
        <end position="320"/>
    </location>
</feature>
<evidence type="ECO:0000256" key="1">
    <source>
        <dbReference type="SAM" id="MobiDB-lite"/>
    </source>
</evidence>
<dbReference type="PANTHER" id="PTHR41775:SF1">
    <property type="entry name" value="PEPTIDASE M6-LIKE DOMAIN-CONTAINING PROTEIN"/>
    <property type="match status" value="1"/>
</dbReference>
<dbReference type="SUPFAM" id="SSF69318">
    <property type="entry name" value="Integrin alpha N-terminal domain"/>
    <property type="match status" value="1"/>
</dbReference>
<dbReference type="PANTHER" id="PTHR41775">
    <property type="entry name" value="SECRETED PROTEIN-RELATED"/>
    <property type="match status" value="1"/>
</dbReference>
<keyword evidence="4" id="KW-1185">Reference proteome</keyword>
<dbReference type="EMBL" id="MU865943">
    <property type="protein sequence ID" value="KAK4448426.1"/>
    <property type="molecule type" value="Genomic_DNA"/>
</dbReference>
<dbReference type="Pfam" id="PF05547">
    <property type="entry name" value="Peptidase_M6"/>
    <property type="match status" value="1"/>
</dbReference>
<organism evidence="3 4">
    <name type="scientific">Podospora aff. communis PSN243</name>
    <dbReference type="NCBI Taxonomy" id="3040156"/>
    <lineage>
        <taxon>Eukaryota</taxon>
        <taxon>Fungi</taxon>
        <taxon>Dikarya</taxon>
        <taxon>Ascomycota</taxon>
        <taxon>Pezizomycotina</taxon>
        <taxon>Sordariomycetes</taxon>
        <taxon>Sordariomycetidae</taxon>
        <taxon>Sordariales</taxon>
        <taxon>Podosporaceae</taxon>
        <taxon>Podospora</taxon>
    </lineage>
</organism>
<evidence type="ECO:0000259" key="2">
    <source>
        <dbReference type="Pfam" id="PF05547"/>
    </source>
</evidence>
<dbReference type="Proteomes" id="UP001321760">
    <property type="component" value="Unassembled WGS sequence"/>
</dbReference>
<comment type="caution">
    <text evidence="3">The sequence shown here is derived from an EMBL/GenBank/DDBJ whole genome shotgun (WGS) entry which is preliminary data.</text>
</comment>
<dbReference type="InterPro" id="IPR028994">
    <property type="entry name" value="Integrin_alpha_N"/>
</dbReference>
<sequence>MAPTYGHPSRPCFCPPHPDVCAVLEHEHDVAAAAHASSDSPQAQSSTQPSTWAQLGNPTSTTFGLNDGIFIPPSEFPEGTSITEMRAAALEREPLHGSIRTIVVLVDFPDQKMAPGRAEYFKNLFFGPKGSVNEYYREVSGGAAWFTGDVVGPFTLPRKMTEYANGESGMADPPKVNSQTMAVDALKALQAKGHDLSTYDNNGNGLIDAFVVVHAGSGAEAERDATARGNKIWSVKWVVGNEKVMAGKVGLFAFLTIPEDAYLGVTVHEIGHLVFSWPDLYDGDSSSAGLGHWCLMAGGSWLGSPPGSKPCHPSAWCKAHQGWVQVVQEDKNRTITLADVKESRKVHRLWTNGAGGDEYFLLENRQKAKYDTELPSTGLFIWHVDEKQRTNRDESRYKVGLVQADGQNHLAKKDGRSDSGDPFPGHTRNRNFHTWSNPNSRSHDGNPTNVSVTNISDSGPSMTADITVRGPFYPVYQQGDPGNGIGGYDLRSASDLSFAYDYASKGALDQIVIYRPGRRAIFIVRRNPADGSYTSVYAQGDPGNGIGGYDLASPLDRGLAFDYNSSGKLDHLVFYRPSKGAIFIIRKNPDGTFSSVYTQGDPGSGIGGYDLKSTADRVFAFDYDRSGKQDHLALYRPGKGAFFIVRKNPNGTFSSVYAQGDPGSGIGGFDLKSPNDKAFAFDWTSSGKMDHIAFYRPGSGVFWVVGKGSDGKFAAVFTTGAGGIGGYDFASPSDVAFAFDWTHSGKNDHVAIYRPGTGTFWVVGRQGNGWRAVHSEGSPGNGVGGFDLKSVQDKMYAFDFKGSGRTDGLVAYRTNASGTIWILGHV</sequence>
<feature type="compositionally biased region" description="Low complexity" evidence="1">
    <location>
        <begin position="33"/>
        <end position="54"/>
    </location>
</feature>
<name>A0AAV9GL65_9PEZI</name>
<evidence type="ECO:0000313" key="3">
    <source>
        <dbReference type="EMBL" id="KAK4448426.1"/>
    </source>
</evidence>